<keyword evidence="1" id="KW-1133">Transmembrane helix</keyword>
<feature type="transmembrane region" description="Helical" evidence="1">
    <location>
        <begin position="143"/>
        <end position="162"/>
    </location>
</feature>
<keyword evidence="4" id="KW-1185">Reference proteome</keyword>
<dbReference type="OrthoDB" id="9777755at2"/>
<dbReference type="InterPro" id="IPR042150">
    <property type="entry name" value="MmRce1-like"/>
</dbReference>
<feature type="transmembrane region" description="Helical" evidence="1">
    <location>
        <begin position="81"/>
        <end position="104"/>
    </location>
</feature>
<name>A0A1I0ZXE7_9CLOT</name>
<dbReference type="PANTHER" id="PTHR35797:SF1">
    <property type="entry name" value="PROTEASE"/>
    <property type="match status" value="1"/>
</dbReference>
<dbReference type="RefSeq" id="WP_090042371.1">
    <property type="nucleotide sequence ID" value="NZ_FOKI01000027.1"/>
</dbReference>
<evidence type="ECO:0000313" key="3">
    <source>
        <dbReference type="EMBL" id="SFB30445.1"/>
    </source>
</evidence>
<dbReference type="GO" id="GO:0080120">
    <property type="term" value="P:CAAX-box protein maturation"/>
    <property type="evidence" value="ECO:0007669"/>
    <property type="project" value="UniProtKB-ARBA"/>
</dbReference>
<accession>A0A1I0ZXE7</accession>
<feature type="transmembrane region" description="Helical" evidence="1">
    <location>
        <begin position="110"/>
        <end position="131"/>
    </location>
</feature>
<gene>
    <name evidence="3" type="ORF">SAMN04488528_102717</name>
</gene>
<feature type="transmembrane region" description="Helical" evidence="1">
    <location>
        <begin position="223"/>
        <end position="240"/>
    </location>
</feature>
<feature type="transmembrane region" description="Helical" evidence="1">
    <location>
        <begin position="200"/>
        <end position="217"/>
    </location>
</feature>
<keyword evidence="1" id="KW-0812">Transmembrane</keyword>
<protein>
    <recommendedName>
        <fullName evidence="2">CAAX prenyl protease 2/Lysostaphin resistance protein A-like domain-containing protein</fullName>
    </recommendedName>
</protein>
<feature type="transmembrane region" description="Helical" evidence="1">
    <location>
        <begin position="38"/>
        <end position="57"/>
    </location>
</feature>
<sequence length="251" mass="28589">MEKDVKRYLWYTFASSWILWGIIIIANQLNLMRYGTPLSMLFFIAGGLTPPICEIWIKKKYSSSNDYKSFIKSILNPRHQVVWYIIVIGLAFIFSFLPTLFGGATIEHPLYIAILAFPIMIIGGGLEEIGWRGFLQSALQKKFSIISSTVIVGIIWTVWHLPLWFISGSPQSSMSFLCFSITGIALSFLLAAILYGTKSVFLCIIFHTFINSFWSVFVPNERLLPACFMLIFAIVMFIVIEKKTNLILDIN</sequence>
<evidence type="ECO:0000259" key="2">
    <source>
        <dbReference type="Pfam" id="PF02517"/>
    </source>
</evidence>
<organism evidence="3 4">
    <name type="scientific">Clostridium frigidicarnis</name>
    <dbReference type="NCBI Taxonomy" id="84698"/>
    <lineage>
        <taxon>Bacteria</taxon>
        <taxon>Bacillati</taxon>
        <taxon>Bacillota</taxon>
        <taxon>Clostridia</taxon>
        <taxon>Eubacteriales</taxon>
        <taxon>Clostridiaceae</taxon>
        <taxon>Clostridium</taxon>
    </lineage>
</organism>
<dbReference type="PANTHER" id="PTHR35797">
    <property type="entry name" value="PROTEASE-RELATED"/>
    <property type="match status" value="1"/>
</dbReference>
<keyword evidence="1" id="KW-0472">Membrane</keyword>
<dbReference type="Proteomes" id="UP000198619">
    <property type="component" value="Unassembled WGS sequence"/>
</dbReference>
<feature type="transmembrane region" description="Helical" evidence="1">
    <location>
        <begin position="7"/>
        <end position="26"/>
    </location>
</feature>
<feature type="transmembrane region" description="Helical" evidence="1">
    <location>
        <begin position="174"/>
        <end position="195"/>
    </location>
</feature>
<evidence type="ECO:0000313" key="4">
    <source>
        <dbReference type="Proteomes" id="UP000198619"/>
    </source>
</evidence>
<dbReference type="STRING" id="84698.SAMN04488528_102717"/>
<proteinExistence type="predicted"/>
<evidence type="ECO:0000256" key="1">
    <source>
        <dbReference type="SAM" id="Phobius"/>
    </source>
</evidence>
<reference evidence="3 4" key="1">
    <citation type="submission" date="2016-10" db="EMBL/GenBank/DDBJ databases">
        <authorList>
            <person name="de Groot N.N."/>
        </authorList>
    </citation>
    <scope>NUCLEOTIDE SEQUENCE [LARGE SCALE GENOMIC DNA]</scope>
    <source>
        <strain evidence="3 4">DSM 12271</strain>
    </source>
</reference>
<dbReference type="AlphaFoldDB" id="A0A1I0ZXE7"/>
<feature type="domain" description="CAAX prenyl protease 2/Lysostaphin resistance protein A-like" evidence="2">
    <location>
        <begin position="113"/>
        <end position="212"/>
    </location>
</feature>
<dbReference type="InterPro" id="IPR003675">
    <property type="entry name" value="Rce1/LyrA-like_dom"/>
</dbReference>
<dbReference type="EMBL" id="FOKI01000027">
    <property type="protein sequence ID" value="SFB30445.1"/>
    <property type="molecule type" value="Genomic_DNA"/>
</dbReference>
<dbReference type="Pfam" id="PF02517">
    <property type="entry name" value="Rce1-like"/>
    <property type="match status" value="1"/>
</dbReference>
<dbReference type="GO" id="GO:0004175">
    <property type="term" value="F:endopeptidase activity"/>
    <property type="evidence" value="ECO:0007669"/>
    <property type="project" value="UniProtKB-ARBA"/>
</dbReference>